<organism evidence="6 7">
    <name type="scientific">Cyclospora cayetanensis</name>
    <dbReference type="NCBI Taxonomy" id="88456"/>
    <lineage>
        <taxon>Eukaryota</taxon>
        <taxon>Sar</taxon>
        <taxon>Alveolata</taxon>
        <taxon>Apicomplexa</taxon>
        <taxon>Conoidasida</taxon>
        <taxon>Coccidia</taxon>
        <taxon>Eucoccidiorida</taxon>
        <taxon>Eimeriorina</taxon>
        <taxon>Eimeriidae</taxon>
        <taxon>Cyclospora</taxon>
    </lineage>
</organism>
<keyword evidence="6" id="KW-1185">Reference proteome</keyword>
<keyword evidence="3" id="KW-0505">Motor protein</keyword>
<evidence type="ECO:0000256" key="4">
    <source>
        <dbReference type="ARBA" id="ARBA00038114"/>
    </source>
</evidence>
<evidence type="ECO:0000313" key="7">
    <source>
        <dbReference type="RefSeq" id="XP_026190232.1"/>
    </source>
</evidence>
<evidence type="ECO:0000256" key="2">
    <source>
        <dbReference type="ARBA" id="ARBA00023054"/>
    </source>
</evidence>
<accession>A0A6P6RRR5</accession>
<evidence type="ECO:0000256" key="1">
    <source>
        <dbReference type="ARBA" id="ARBA00023017"/>
    </source>
</evidence>
<dbReference type="RefSeq" id="XP_026190232.1">
    <property type="nucleotide sequence ID" value="XM_026334447.1"/>
</dbReference>
<dbReference type="OrthoDB" id="273640at2759"/>
<dbReference type="GO" id="GO:0045504">
    <property type="term" value="F:dynein heavy chain binding"/>
    <property type="evidence" value="ECO:0007669"/>
    <property type="project" value="TreeGrafter"/>
</dbReference>
<name>A0A6P6RRR5_9EIME</name>
<dbReference type="Pfam" id="PF10211">
    <property type="entry name" value="Ax_dynein_light"/>
    <property type="match status" value="1"/>
</dbReference>
<evidence type="ECO:0000313" key="6">
    <source>
        <dbReference type="Proteomes" id="UP000515125"/>
    </source>
</evidence>
<dbReference type="PANTHER" id="PTHR13183:SF0">
    <property type="entry name" value="AXONEMAL DYNEIN LIGHT INTERMEDIATE POLYPEPTIDE 1"/>
    <property type="match status" value="1"/>
</dbReference>
<sequence>MQSSLLKYTASRVACRSIRSAREGTEAENVGSRVRNSKKEGQFQISTTEDILHSILPPREWTEGGEVWAQSVSTTPATKADVVALEQELDKRLRLRRAKSYGICQIREELYSQCFDELLRQVTIQCAERGLLLNRVRGELRSLIKSHRRLYESSAAFGVRKALLAEVEREAEEAKCTELENENERLQNEIEEAKRELAEVEAEHKRKIEVEKNEHESNIAALRRKAQKVKREIERLLSTIQHV</sequence>
<protein>
    <submittedName>
        <fullName evidence="7">33 kDa inner dynein arm light chain, axonemal</fullName>
    </submittedName>
</protein>
<dbReference type="GeneID" id="34620726"/>
<gene>
    <name evidence="7" type="primary">LOC34620726</name>
</gene>
<reference evidence="7" key="1">
    <citation type="submission" date="2025-08" db="UniProtKB">
        <authorList>
            <consortium name="RefSeq"/>
        </authorList>
    </citation>
    <scope>IDENTIFICATION</scope>
</reference>
<dbReference type="GO" id="GO:0005930">
    <property type="term" value="C:axoneme"/>
    <property type="evidence" value="ECO:0007669"/>
    <property type="project" value="TreeGrafter"/>
</dbReference>
<evidence type="ECO:0000256" key="5">
    <source>
        <dbReference type="SAM" id="Coils"/>
    </source>
</evidence>
<comment type="similarity">
    <text evidence="4">Belongs to the inner dynein arm light chain family.</text>
</comment>
<feature type="coiled-coil region" evidence="5">
    <location>
        <begin position="160"/>
        <end position="239"/>
    </location>
</feature>
<proteinExistence type="inferred from homology"/>
<dbReference type="Proteomes" id="UP000515125">
    <property type="component" value="Unplaced"/>
</dbReference>
<keyword evidence="2 5" id="KW-0175">Coiled coil</keyword>
<dbReference type="GO" id="GO:0030286">
    <property type="term" value="C:dynein complex"/>
    <property type="evidence" value="ECO:0007669"/>
    <property type="project" value="UniProtKB-KW"/>
</dbReference>
<dbReference type="AlphaFoldDB" id="A0A6P6RRR5"/>
<dbReference type="PANTHER" id="PTHR13183">
    <property type="entry name" value="AXONEMAL INNER ARM DYNEIN LIGHT CHAIN 28"/>
    <property type="match status" value="1"/>
</dbReference>
<keyword evidence="1" id="KW-0243">Dynein</keyword>
<dbReference type="InterPro" id="IPR019347">
    <property type="entry name" value="Axonemal_dynein_light_chain"/>
</dbReference>
<evidence type="ECO:0000256" key="3">
    <source>
        <dbReference type="ARBA" id="ARBA00023175"/>
    </source>
</evidence>